<feature type="binding site" evidence="6">
    <location>
        <position position="161"/>
    </location>
    <ligand>
        <name>L-ornithine</name>
        <dbReference type="ChEBI" id="CHEBI:46911"/>
    </ligand>
</feature>
<dbReference type="GO" id="GO:0042450">
    <property type="term" value="P:L-arginine biosynthetic process via ornithine"/>
    <property type="evidence" value="ECO:0007669"/>
    <property type="project" value="UniProtKB-UniRule"/>
</dbReference>
<gene>
    <name evidence="10" type="ordered locus">Sinac_2647</name>
</gene>
<comment type="catalytic activity">
    <reaction evidence="5 6">
        <text>carbamoyl phosphate + L-ornithine = L-citrulline + phosphate + H(+)</text>
        <dbReference type="Rhea" id="RHEA:19513"/>
        <dbReference type="ChEBI" id="CHEBI:15378"/>
        <dbReference type="ChEBI" id="CHEBI:43474"/>
        <dbReference type="ChEBI" id="CHEBI:46911"/>
        <dbReference type="ChEBI" id="CHEBI:57743"/>
        <dbReference type="ChEBI" id="CHEBI:58228"/>
        <dbReference type="EC" id="2.1.3.3"/>
    </reaction>
</comment>
<reference evidence="10 11" key="1">
    <citation type="submission" date="2012-02" db="EMBL/GenBank/DDBJ databases">
        <title>Complete sequence of chromosome of Singulisphaera acidiphila DSM 18658.</title>
        <authorList>
            <consortium name="US DOE Joint Genome Institute (JGI-PGF)"/>
            <person name="Lucas S."/>
            <person name="Copeland A."/>
            <person name="Lapidus A."/>
            <person name="Glavina del Rio T."/>
            <person name="Dalin E."/>
            <person name="Tice H."/>
            <person name="Bruce D."/>
            <person name="Goodwin L."/>
            <person name="Pitluck S."/>
            <person name="Peters L."/>
            <person name="Ovchinnikova G."/>
            <person name="Chertkov O."/>
            <person name="Kyrpides N."/>
            <person name="Mavromatis K."/>
            <person name="Ivanova N."/>
            <person name="Brettin T."/>
            <person name="Detter J.C."/>
            <person name="Han C."/>
            <person name="Larimer F."/>
            <person name="Land M."/>
            <person name="Hauser L."/>
            <person name="Markowitz V."/>
            <person name="Cheng J.-F."/>
            <person name="Hugenholtz P."/>
            <person name="Woyke T."/>
            <person name="Wu D."/>
            <person name="Tindall B."/>
            <person name="Pomrenke H."/>
            <person name="Brambilla E."/>
            <person name="Klenk H.-P."/>
            <person name="Eisen J.A."/>
        </authorList>
    </citation>
    <scope>NUCLEOTIDE SEQUENCE [LARGE SCALE GENOMIC DNA]</scope>
    <source>
        <strain evidence="11">ATCC BAA-1392 / DSM 18658 / VKM B-2454 / MOB10</strain>
    </source>
</reference>
<accession>L0DC47</accession>
<evidence type="ECO:0000256" key="7">
    <source>
        <dbReference type="NCBIfam" id="TIGR00658"/>
    </source>
</evidence>
<keyword evidence="11" id="KW-1185">Reference proteome</keyword>
<dbReference type="GO" id="GO:0004585">
    <property type="term" value="F:ornithine carbamoyltransferase activity"/>
    <property type="evidence" value="ECO:0007669"/>
    <property type="project" value="UniProtKB-UniRule"/>
</dbReference>
<comment type="pathway">
    <text evidence="1">Amino-acid biosynthesis; L-arginine biosynthesis; L-arginine from L-ornithine and carbamoyl phosphate: step 1/3.</text>
</comment>
<dbReference type="EC" id="2.1.3.3" evidence="3 7"/>
<dbReference type="RefSeq" id="WP_015246101.1">
    <property type="nucleotide sequence ID" value="NC_019892.1"/>
</dbReference>
<feature type="binding site" evidence="6">
    <location>
        <position position="103"/>
    </location>
    <ligand>
        <name>carbamoyl phosphate</name>
        <dbReference type="ChEBI" id="CHEBI:58228"/>
    </ligand>
</feature>
<evidence type="ECO:0000256" key="4">
    <source>
        <dbReference type="ARBA" id="ARBA00022679"/>
    </source>
</evidence>
<dbReference type="eggNOG" id="COG0078">
    <property type="taxonomic scope" value="Bacteria"/>
</dbReference>
<dbReference type="InterPro" id="IPR006132">
    <property type="entry name" value="Asp/Orn_carbamoyltranf_P-bd"/>
</dbReference>
<comment type="similarity">
    <text evidence="2 6">Belongs to the aspartate/ornithine carbamoyltransferase superfamily. OTCase family.</text>
</comment>
<evidence type="ECO:0000256" key="1">
    <source>
        <dbReference type="ARBA" id="ARBA00004975"/>
    </source>
</evidence>
<dbReference type="InterPro" id="IPR006130">
    <property type="entry name" value="Asp/Orn_carbamoylTrfase"/>
</dbReference>
<proteinExistence type="inferred from homology"/>
<dbReference type="AlphaFoldDB" id="L0DC47"/>
<organism evidence="10 11">
    <name type="scientific">Singulisphaera acidiphila (strain ATCC BAA-1392 / DSM 18658 / VKM B-2454 / MOB10)</name>
    <dbReference type="NCBI Taxonomy" id="886293"/>
    <lineage>
        <taxon>Bacteria</taxon>
        <taxon>Pseudomonadati</taxon>
        <taxon>Planctomycetota</taxon>
        <taxon>Planctomycetia</taxon>
        <taxon>Isosphaerales</taxon>
        <taxon>Isosphaeraceae</taxon>
        <taxon>Singulisphaera</taxon>
    </lineage>
</organism>
<dbReference type="PRINTS" id="PR00100">
    <property type="entry name" value="AOTCASE"/>
</dbReference>
<dbReference type="HAMAP" id="MF_01109">
    <property type="entry name" value="OTCase"/>
    <property type="match status" value="1"/>
</dbReference>
<name>L0DC47_SINAD</name>
<feature type="binding site" evidence="6">
    <location>
        <position position="223"/>
    </location>
    <ligand>
        <name>L-ornithine</name>
        <dbReference type="ChEBI" id="CHEBI:46911"/>
    </ligand>
</feature>
<dbReference type="InterPro" id="IPR036901">
    <property type="entry name" value="Asp/Orn_carbamoylTrfase_sf"/>
</dbReference>
<dbReference type="InterPro" id="IPR006131">
    <property type="entry name" value="Asp_carbamoyltransf_Asp/Orn-bd"/>
</dbReference>
<dbReference type="InterPro" id="IPR002292">
    <property type="entry name" value="Orn/put_carbamltrans"/>
</dbReference>
<dbReference type="FunFam" id="3.40.50.1370:FF:000008">
    <property type="entry name" value="Ornithine carbamoyltransferase"/>
    <property type="match status" value="1"/>
</dbReference>
<dbReference type="STRING" id="886293.Sinac_2647"/>
<dbReference type="OrthoDB" id="9802587at2"/>
<keyword evidence="4 6" id="KW-0808">Transferase</keyword>
<evidence type="ECO:0000259" key="9">
    <source>
        <dbReference type="Pfam" id="PF02729"/>
    </source>
</evidence>
<dbReference type="NCBIfam" id="NF001986">
    <property type="entry name" value="PRK00779.1"/>
    <property type="match status" value="1"/>
</dbReference>
<dbReference type="NCBIfam" id="TIGR00658">
    <property type="entry name" value="orni_carb_tr"/>
    <property type="match status" value="1"/>
</dbReference>
<evidence type="ECO:0000256" key="5">
    <source>
        <dbReference type="ARBA" id="ARBA00048772"/>
    </source>
</evidence>
<sequence>MIRHFIELFDLSAEAAVDLIDRAIELKRHDQQGHRPPYLEGRTLGLIFEKPSLRTRVSFEAAIAQLGGNAIFLNGKDVGMGVRESIPDFARVISQYVDVLAVRTFAHQTIEALAEHATIPVVNALSDAAHPCQALADLMTIKETLGRLEGLRLVFVGDGNNVARSLALAAALTGMEFALAAPIGYEFPSQFRAQFEATFPHIPLVVEHDPRRALAGADVVYTDVWASMGQEHEAELRRAAFAPFQVNQELLSQAKDEAIFLHCLPARREEEVTSEVLDGPQSVVILQAANRLHFQKALLIWLLSDKWPEELTRTVPNAMQGQAAS</sequence>
<evidence type="ECO:0000313" key="10">
    <source>
        <dbReference type="EMBL" id="AGA26949.1"/>
    </source>
</evidence>
<evidence type="ECO:0000256" key="2">
    <source>
        <dbReference type="ARBA" id="ARBA00007805"/>
    </source>
</evidence>
<feature type="domain" description="Aspartate/ornithine carbamoyltransferase Asp/Orn-binding" evidence="8">
    <location>
        <begin position="149"/>
        <end position="302"/>
    </location>
</feature>
<dbReference type="PANTHER" id="PTHR45753">
    <property type="entry name" value="ORNITHINE CARBAMOYLTRANSFERASE, MITOCHONDRIAL"/>
    <property type="match status" value="1"/>
</dbReference>
<dbReference type="Pfam" id="PF02729">
    <property type="entry name" value="OTCace_N"/>
    <property type="match status" value="1"/>
</dbReference>
<dbReference type="GO" id="GO:0019240">
    <property type="term" value="P:citrulline biosynthetic process"/>
    <property type="evidence" value="ECO:0007669"/>
    <property type="project" value="TreeGrafter"/>
</dbReference>
<feature type="binding site" evidence="6">
    <location>
        <position position="291"/>
    </location>
    <ligand>
        <name>carbamoyl phosphate</name>
        <dbReference type="ChEBI" id="CHEBI:58228"/>
    </ligand>
</feature>
<dbReference type="KEGG" id="saci:Sinac_2647"/>
<comment type="caution">
    <text evidence="6">Lacks conserved residue(s) required for the propagation of feature annotation.</text>
</comment>
<dbReference type="HOGENOM" id="CLU_043846_3_2_0"/>
<feature type="binding site" evidence="6">
    <location>
        <begin position="227"/>
        <end position="228"/>
    </location>
    <ligand>
        <name>L-ornithine</name>
        <dbReference type="ChEBI" id="CHEBI:46911"/>
    </ligand>
</feature>
<dbReference type="Proteomes" id="UP000010798">
    <property type="component" value="Chromosome"/>
</dbReference>
<feature type="binding site" evidence="6">
    <location>
        <begin position="263"/>
        <end position="264"/>
    </location>
    <ligand>
        <name>carbamoyl phosphate</name>
        <dbReference type="ChEBI" id="CHEBI:58228"/>
    </ligand>
</feature>
<evidence type="ECO:0000259" key="8">
    <source>
        <dbReference type="Pfam" id="PF00185"/>
    </source>
</evidence>
<dbReference type="GO" id="GO:0005737">
    <property type="term" value="C:cytoplasm"/>
    <property type="evidence" value="ECO:0007669"/>
    <property type="project" value="UniProtKB-SubCell"/>
</dbReference>
<dbReference type="InterPro" id="IPR024904">
    <property type="entry name" value="OTCase_ArgI"/>
</dbReference>
<dbReference type="EMBL" id="CP003364">
    <property type="protein sequence ID" value="AGA26949.1"/>
    <property type="molecule type" value="Genomic_DNA"/>
</dbReference>
<dbReference type="Gene3D" id="3.40.50.1370">
    <property type="entry name" value="Aspartate/ornithine carbamoyltransferase"/>
    <property type="match status" value="2"/>
</dbReference>
<evidence type="ECO:0000256" key="3">
    <source>
        <dbReference type="ARBA" id="ARBA00013007"/>
    </source>
</evidence>
<dbReference type="GO" id="GO:0016597">
    <property type="term" value="F:amino acid binding"/>
    <property type="evidence" value="ECO:0007669"/>
    <property type="project" value="InterPro"/>
</dbReference>
<evidence type="ECO:0000256" key="6">
    <source>
        <dbReference type="HAMAP-Rule" id="MF_01109"/>
    </source>
</evidence>
<keyword evidence="6" id="KW-0963">Cytoplasm</keyword>
<protein>
    <recommendedName>
        <fullName evidence="3 7">Ornithine carbamoyltransferase</fullName>
        <ecNumber evidence="3 7">2.1.3.3</ecNumber>
    </recommendedName>
</protein>
<evidence type="ECO:0000313" key="11">
    <source>
        <dbReference type="Proteomes" id="UP000010798"/>
    </source>
</evidence>
<dbReference type="Pfam" id="PF00185">
    <property type="entry name" value="OTCace"/>
    <property type="match status" value="1"/>
</dbReference>
<dbReference type="PANTHER" id="PTHR45753:SF3">
    <property type="entry name" value="ORNITHINE TRANSCARBAMYLASE, MITOCHONDRIAL"/>
    <property type="match status" value="1"/>
</dbReference>
<comment type="subcellular location">
    <subcellularLocation>
        <location evidence="6">Cytoplasm</location>
    </subcellularLocation>
</comment>
<feature type="domain" description="Aspartate/ornithine carbamoyltransferase carbamoyl-P binding" evidence="9">
    <location>
        <begin position="3"/>
        <end position="143"/>
    </location>
</feature>
<dbReference type="SUPFAM" id="SSF53671">
    <property type="entry name" value="Aspartate/ornithine carbamoyltransferase"/>
    <property type="match status" value="1"/>
</dbReference>
<dbReference type="PRINTS" id="PR00102">
    <property type="entry name" value="OTCASE"/>
</dbReference>
<feature type="binding site" evidence="6">
    <location>
        <begin position="130"/>
        <end position="133"/>
    </location>
    <ligand>
        <name>carbamoyl phosphate</name>
        <dbReference type="ChEBI" id="CHEBI:58228"/>
    </ligand>
</feature>